<organism evidence="1 2">
    <name type="scientific">Adiantum capillus-veneris</name>
    <name type="common">Maidenhair fern</name>
    <dbReference type="NCBI Taxonomy" id="13818"/>
    <lineage>
        <taxon>Eukaryota</taxon>
        <taxon>Viridiplantae</taxon>
        <taxon>Streptophyta</taxon>
        <taxon>Embryophyta</taxon>
        <taxon>Tracheophyta</taxon>
        <taxon>Polypodiopsida</taxon>
        <taxon>Polypodiidae</taxon>
        <taxon>Polypodiales</taxon>
        <taxon>Pteridineae</taxon>
        <taxon>Pteridaceae</taxon>
        <taxon>Vittarioideae</taxon>
        <taxon>Adiantum</taxon>
    </lineage>
</organism>
<name>A0A9D4UZQ9_ADICA</name>
<reference evidence="1" key="1">
    <citation type="submission" date="2021-01" db="EMBL/GenBank/DDBJ databases">
        <title>Adiantum capillus-veneris genome.</title>
        <authorList>
            <person name="Fang Y."/>
            <person name="Liao Q."/>
        </authorList>
    </citation>
    <scope>NUCLEOTIDE SEQUENCE</scope>
    <source>
        <strain evidence="1">H3</strain>
        <tissue evidence="1">Leaf</tissue>
    </source>
</reference>
<keyword evidence="2" id="KW-1185">Reference proteome</keyword>
<proteinExistence type="predicted"/>
<evidence type="ECO:0000313" key="2">
    <source>
        <dbReference type="Proteomes" id="UP000886520"/>
    </source>
</evidence>
<gene>
    <name evidence="1" type="ORF">GOP47_0009029</name>
</gene>
<accession>A0A9D4UZQ9</accession>
<sequence length="102" mass="10422">MEAGTGVAMGEVMGEAMEEDTGLGSGGAMAQDMGTAVDMAAEEGAEAVGVGVRVAVEAEEREAEAAVEEVEVVQPSLTQRWPSPALTIASAVVKLRATTIDW</sequence>
<protein>
    <submittedName>
        <fullName evidence="1">Uncharacterized protein</fullName>
    </submittedName>
</protein>
<evidence type="ECO:0000313" key="1">
    <source>
        <dbReference type="EMBL" id="KAI5076964.1"/>
    </source>
</evidence>
<dbReference type="AlphaFoldDB" id="A0A9D4UZQ9"/>
<dbReference type="EMBL" id="JABFUD020000008">
    <property type="protein sequence ID" value="KAI5076964.1"/>
    <property type="molecule type" value="Genomic_DNA"/>
</dbReference>
<dbReference type="Proteomes" id="UP000886520">
    <property type="component" value="Chromosome 8"/>
</dbReference>
<comment type="caution">
    <text evidence="1">The sequence shown here is derived from an EMBL/GenBank/DDBJ whole genome shotgun (WGS) entry which is preliminary data.</text>
</comment>